<gene>
    <name evidence="2" type="ORF">G4L39_11595</name>
</gene>
<protein>
    <submittedName>
        <fullName evidence="2">DUF5615 family PIN-like protein</fullName>
    </submittedName>
</protein>
<dbReference type="InterPro" id="IPR041049">
    <property type="entry name" value="DUF5615"/>
</dbReference>
<evidence type="ECO:0000259" key="1">
    <source>
        <dbReference type="Pfam" id="PF18480"/>
    </source>
</evidence>
<evidence type="ECO:0000313" key="2">
    <source>
        <dbReference type="EMBL" id="NGO40029.1"/>
    </source>
</evidence>
<organism evidence="2 3">
    <name type="scientific">Limisphaera ngatamarikiensis</name>
    <dbReference type="NCBI Taxonomy" id="1324935"/>
    <lineage>
        <taxon>Bacteria</taxon>
        <taxon>Pseudomonadati</taxon>
        <taxon>Verrucomicrobiota</taxon>
        <taxon>Verrucomicrobiia</taxon>
        <taxon>Limisphaerales</taxon>
        <taxon>Limisphaeraceae</taxon>
        <taxon>Limisphaera</taxon>
    </lineage>
</organism>
<sequence>MSEAIRLLADMNISPLTVALLQQQGWDVIRVSDRLPVNAPDWEVLRLAREEGRILITHDLDFSSLLAISGWPKPSLITLRLYNVDPNTVARHIDRVLRRFGQRLLEGYAVSVDEQSVRLRPLPIS</sequence>
<accession>A0A6M1RR56</accession>
<dbReference type="AlphaFoldDB" id="A0A6M1RR56"/>
<dbReference type="EMBL" id="JAAKYA010000079">
    <property type="protein sequence ID" value="NGO40029.1"/>
    <property type="molecule type" value="Genomic_DNA"/>
</dbReference>
<name>A0A6M1RR56_9BACT</name>
<dbReference type="Proteomes" id="UP000477311">
    <property type="component" value="Unassembled WGS sequence"/>
</dbReference>
<evidence type="ECO:0000313" key="3">
    <source>
        <dbReference type="Proteomes" id="UP000477311"/>
    </source>
</evidence>
<dbReference type="Pfam" id="PF18480">
    <property type="entry name" value="DUF5615"/>
    <property type="match status" value="1"/>
</dbReference>
<feature type="domain" description="DUF5615" evidence="1">
    <location>
        <begin position="6"/>
        <end position="113"/>
    </location>
</feature>
<proteinExistence type="predicted"/>
<dbReference type="RefSeq" id="WP_165108346.1">
    <property type="nucleotide sequence ID" value="NZ_JAAKYA010000079.1"/>
</dbReference>
<reference evidence="2 3" key="1">
    <citation type="submission" date="2020-02" db="EMBL/GenBank/DDBJ databases">
        <title>Draft genome sequence of Limisphaera ngatamarikiensis NGM72.4T, a thermophilic Verrucomicrobia grouped in subdivision 3.</title>
        <authorList>
            <person name="Carere C.R."/>
            <person name="Steen J."/>
            <person name="Hugenholtz P."/>
            <person name="Stott M.B."/>
        </authorList>
    </citation>
    <scope>NUCLEOTIDE SEQUENCE [LARGE SCALE GENOMIC DNA]</scope>
    <source>
        <strain evidence="2 3">NGM72.4</strain>
    </source>
</reference>
<keyword evidence="3" id="KW-1185">Reference proteome</keyword>
<comment type="caution">
    <text evidence="2">The sequence shown here is derived from an EMBL/GenBank/DDBJ whole genome shotgun (WGS) entry which is preliminary data.</text>
</comment>